<feature type="domain" description="EF-hand" evidence="3">
    <location>
        <begin position="321"/>
        <end position="356"/>
    </location>
</feature>
<organism evidence="4 5">
    <name type="scientific">Cryptosporidium xiaoi</name>
    <dbReference type="NCBI Taxonomy" id="659607"/>
    <lineage>
        <taxon>Eukaryota</taxon>
        <taxon>Sar</taxon>
        <taxon>Alveolata</taxon>
        <taxon>Apicomplexa</taxon>
        <taxon>Conoidasida</taxon>
        <taxon>Coccidia</taxon>
        <taxon>Eucoccidiorida</taxon>
        <taxon>Eimeriorina</taxon>
        <taxon>Cryptosporidiidae</taxon>
        <taxon>Cryptosporidium</taxon>
    </lineage>
</organism>
<dbReference type="AlphaFoldDB" id="A0AAV9XXF9"/>
<dbReference type="EMBL" id="JAWDEY010000013">
    <property type="protein sequence ID" value="KAK6589307.1"/>
    <property type="molecule type" value="Genomic_DNA"/>
</dbReference>
<keyword evidence="1" id="KW-0106">Calcium</keyword>
<protein>
    <recommendedName>
        <fullName evidence="3">EF-hand domain-containing protein</fullName>
    </recommendedName>
</protein>
<name>A0AAV9XXF9_9CRYT</name>
<gene>
    <name evidence="4" type="ORF">RS030_213336</name>
</gene>
<feature type="domain" description="EF-hand" evidence="3">
    <location>
        <begin position="359"/>
        <end position="394"/>
    </location>
</feature>
<evidence type="ECO:0000256" key="1">
    <source>
        <dbReference type="ARBA" id="ARBA00022837"/>
    </source>
</evidence>
<dbReference type="Gene3D" id="1.10.238.10">
    <property type="entry name" value="EF-hand"/>
    <property type="match status" value="1"/>
</dbReference>
<dbReference type="Proteomes" id="UP001311799">
    <property type="component" value="Unassembled WGS sequence"/>
</dbReference>
<dbReference type="PROSITE" id="PS50222">
    <property type="entry name" value="EF_HAND_2"/>
    <property type="match status" value="2"/>
</dbReference>
<sequence length="398" mass="45652">MTNESKDDNIEDSRRKKSTNTVVIEEKFKMSDVSEVKKREGNDENASLIDKYSDSKSTGGDGVRTSEVVYKIKINGVYPDFSFVKDVSDKNNFIDTGDSVNDNPTYETDNRSDKTKLIDEIKKEALSSFLNIKFDLMEQYLVIRNQLLKGQKGIRVISMVATINILLIGIVNILIGMVSFNFVKLFTSMYITLISMLILLQEISRKRKISRIQILLRTWFKFIELSTGRGVVQVLLSTLTCGLTNSIYISLISLFIGFVGLLNISFGVMAARKMVKIINLMRFYGSQDMENLKILNNNNNSLDVRIDINTPNINRENDPEYKLKMIHRLFDLLDEDGNGYVDKDEFARGFSSLRLPFELSENEMDIIFENLDCDQNGRVSVEEFESWFISNKCPYFIL</sequence>
<evidence type="ECO:0000256" key="2">
    <source>
        <dbReference type="SAM" id="Phobius"/>
    </source>
</evidence>
<dbReference type="PROSITE" id="PS00018">
    <property type="entry name" value="EF_HAND_1"/>
    <property type="match status" value="2"/>
</dbReference>
<dbReference type="CDD" id="cd00051">
    <property type="entry name" value="EFh"/>
    <property type="match status" value="1"/>
</dbReference>
<dbReference type="SUPFAM" id="SSF47473">
    <property type="entry name" value="EF-hand"/>
    <property type="match status" value="1"/>
</dbReference>
<dbReference type="InterPro" id="IPR011992">
    <property type="entry name" value="EF-hand-dom_pair"/>
</dbReference>
<dbReference type="Pfam" id="PF13499">
    <property type="entry name" value="EF-hand_7"/>
    <property type="match status" value="1"/>
</dbReference>
<comment type="caution">
    <text evidence="4">The sequence shown here is derived from an EMBL/GenBank/DDBJ whole genome shotgun (WGS) entry which is preliminary data.</text>
</comment>
<dbReference type="GO" id="GO:0005509">
    <property type="term" value="F:calcium ion binding"/>
    <property type="evidence" value="ECO:0007669"/>
    <property type="project" value="InterPro"/>
</dbReference>
<feature type="transmembrane region" description="Helical" evidence="2">
    <location>
        <begin position="181"/>
        <end position="201"/>
    </location>
</feature>
<dbReference type="InterPro" id="IPR018247">
    <property type="entry name" value="EF_Hand_1_Ca_BS"/>
</dbReference>
<reference evidence="4 5" key="1">
    <citation type="submission" date="2023-10" db="EMBL/GenBank/DDBJ databases">
        <title>Comparative genomics analysis reveals potential genetic determinants of host preference in Cryptosporidium xiaoi.</title>
        <authorList>
            <person name="Xiao L."/>
            <person name="Li J."/>
        </authorList>
    </citation>
    <scope>NUCLEOTIDE SEQUENCE [LARGE SCALE GENOMIC DNA]</scope>
    <source>
        <strain evidence="4 5">52996</strain>
    </source>
</reference>
<evidence type="ECO:0000313" key="4">
    <source>
        <dbReference type="EMBL" id="KAK6589307.1"/>
    </source>
</evidence>
<dbReference type="SMART" id="SM00054">
    <property type="entry name" value="EFh"/>
    <property type="match status" value="2"/>
</dbReference>
<keyword evidence="2" id="KW-1133">Transmembrane helix</keyword>
<keyword evidence="2" id="KW-0812">Transmembrane</keyword>
<keyword evidence="2" id="KW-0472">Membrane</keyword>
<evidence type="ECO:0000313" key="5">
    <source>
        <dbReference type="Proteomes" id="UP001311799"/>
    </source>
</evidence>
<accession>A0AAV9XXF9</accession>
<proteinExistence type="predicted"/>
<feature type="transmembrane region" description="Helical" evidence="2">
    <location>
        <begin position="246"/>
        <end position="271"/>
    </location>
</feature>
<keyword evidence="5" id="KW-1185">Reference proteome</keyword>
<evidence type="ECO:0000259" key="3">
    <source>
        <dbReference type="PROSITE" id="PS50222"/>
    </source>
</evidence>
<feature type="transmembrane region" description="Helical" evidence="2">
    <location>
        <begin position="154"/>
        <end position="175"/>
    </location>
</feature>
<dbReference type="InterPro" id="IPR002048">
    <property type="entry name" value="EF_hand_dom"/>
</dbReference>